<name>A0ABR4AWP3_9LECA</name>
<dbReference type="Proteomes" id="UP001590951">
    <property type="component" value="Unassembled WGS sequence"/>
</dbReference>
<dbReference type="EMBL" id="JBHFEH010000070">
    <property type="protein sequence ID" value="KAL2049141.1"/>
    <property type="molecule type" value="Genomic_DNA"/>
</dbReference>
<protein>
    <submittedName>
        <fullName evidence="1">Uncharacterized protein</fullName>
    </submittedName>
</protein>
<evidence type="ECO:0000313" key="1">
    <source>
        <dbReference type="EMBL" id="KAL2049141.1"/>
    </source>
</evidence>
<evidence type="ECO:0000313" key="2">
    <source>
        <dbReference type="Proteomes" id="UP001590951"/>
    </source>
</evidence>
<gene>
    <name evidence="1" type="ORF">ABVK25_010570</name>
</gene>
<organism evidence="1 2">
    <name type="scientific">Lepraria finkii</name>
    <dbReference type="NCBI Taxonomy" id="1340010"/>
    <lineage>
        <taxon>Eukaryota</taxon>
        <taxon>Fungi</taxon>
        <taxon>Dikarya</taxon>
        <taxon>Ascomycota</taxon>
        <taxon>Pezizomycotina</taxon>
        <taxon>Lecanoromycetes</taxon>
        <taxon>OSLEUM clade</taxon>
        <taxon>Lecanoromycetidae</taxon>
        <taxon>Lecanorales</taxon>
        <taxon>Lecanorineae</taxon>
        <taxon>Stereocaulaceae</taxon>
        <taxon>Lepraria</taxon>
    </lineage>
</organism>
<keyword evidence="2" id="KW-1185">Reference proteome</keyword>
<accession>A0ABR4AWP3</accession>
<reference evidence="1 2" key="1">
    <citation type="submission" date="2024-09" db="EMBL/GenBank/DDBJ databases">
        <title>Rethinking Asexuality: The Enigmatic Case of Functional Sexual Genes in Lepraria (Stereocaulaceae).</title>
        <authorList>
            <person name="Doellman M."/>
            <person name="Sun Y."/>
            <person name="Barcenas-Pena A."/>
            <person name="Lumbsch H.T."/>
            <person name="Grewe F."/>
        </authorList>
    </citation>
    <scope>NUCLEOTIDE SEQUENCE [LARGE SCALE GENOMIC DNA]</scope>
    <source>
        <strain evidence="1 2">Grewe 0041</strain>
    </source>
</reference>
<proteinExistence type="predicted"/>
<sequence length="104" mass="11443">MSAPPGNICHHIQVVGNARVLLGKTVGQAAESTLAARADYTGQYANSSLRPVPTYVPRPRLHQKIKEQLHDQNNNEEVNERILVVYGLGGAGKSQLVLHHIHEY</sequence>
<comment type="caution">
    <text evidence="1">The sequence shown here is derived from an EMBL/GenBank/DDBJ whole genome shotgun (WGS) entry which is preliminary data.</text>
</comment>
<dbReference type="Gene3D" id="3.40.50.300">
    <property type="entry name" value="P-loop containing nucleotide triphosphate hydrolases"/>
    <property type="match status" value="1"/>
</dbReference>
<dbReference type="InterPro" id="IPR027417">
    <property type="entry name" value="P-loop_NTPase"/>
</dbReference>
<dbReference type="SUPFAM" id="SSF52540">
    <property type="entry name" value="P-loop containing nucleoside triphosphate hydrolases"/>
    <property type="match status" value="1"/>
</dbReference>